<dbReference type="Proteomes" id="UP000013827">
    <property type="component" value="Unassembled WGS sequence"/>
</dbReference>
<dbReference type="HOGENOM" id="CLU_1870557_0_0_1"/>
<protein>
    <submittedName>
        <fullName evidence="2">Uncharacterized protein</fullName>
    </submittedName>
</protein>
<accession>A0A0D3K2I1</accession>
<feature type="compositionally biased region" description="Basic residues" evidence="1">
    <location>
        <begin position="8"/>
        <end position="26"/>
    </location>
</feature>
<dbReference type="GeneID" id="17275240"/>
<feature type="compositionally biased region" description="Basic residues" evidence="1">
    <location>
        <begin position="56"/>
        <end position="66"/>
    </location>
</feature>
<proteinExistence type="predicted"/>
<dbReference type="RefSeq" id="XP_005782395.1">
    <property type="nucleotide sequence ID" value="XM_005782338.1"/>
</dbReference>
<feature type="region of interest" description="Disordered" evidence="1">
    <location>
        <begin position="1"/>
        <end position="66"/>
    </location>
</feature>
<name>A0A0D3K2I1_EMIH1</name>
<dbReference type="AlphaFoldDB" id="A0A0D3K2I1"/>
<reference evidence="2" key="2">
    <citation type="submission" date="2024-10" db="UniProtKB">
        <authorList>
            <consortium name="EnsemblProtists"/>
        </authorList>
    </citation>
    <scope>IDENTIFICATION</scope>
</reference>
<dbReference type="PaxDb" id="2903-EOD29966"/>
<sequence length="137" mass="15722">ASAEYHATSRKQTSRPRTHSTSKRGSARTCAQRRAALKSPSPRSAQHDAASSHPPRERRRGLLRRRRRLRLARRRHHLPLRRHHLPLRRRLGPLAVARKARLRAVSRTRLGRASHAPRGRGFAVARRARLRVGVVTH</sequence>
<dbReference type="KEGG" id="ehx:EMIHUDRAFT_434446"/>
<organism evidence="2 3">
    <name type="scientific">Emiliania huxleyi (strain CCMP1516)</name>
    <dbReference type="NCBI Taxonomy" id="280463"/>
    <lineage>
        <taxon>Eukaryota</taxon>
        <taxon>Haptista</taxon>
        <taxon>Haptophyta</taxon>
        <taxon>Prymnesiophyceae</taxon>
        <taxon>Isochrysidales</taxon>
        <taxon>Noelaerhabdaceae</taxon>
        <taxon>Emiliania</taxon>
    </lineage>
</organism>
<evidence type="ECO:0000313" key="2">
    <source>
        <dbReference type="EnsemblProtists" id="EOD29966"/>
    </source>
</evidence>
<dbReference type="EnsemblProtists" id="EOD29966">
    <property type="protein sequence ID" value="EOD29966"/>
    <property type="gene ID" value="EMIHUDRAFT_434446"/>
</dbReference>
<evidence type="ECO:0000313" key="3">
    <source>
        <dbReference type="Proteomes" id="UP000013827"/>
    </source>
</evidence>
<reference evidence="3" key="1">
    <citation type="journal article" date="2013" name="Nature">
        <title>Pan genome of the phytoplankton Emiliania underpins its global distribution.</title>
        <authorList>
            <person name="Read B.A."/>
            <person name="Kegel J."/>
            <person name="Klute M.J."/>
            <person name="Kuo A."/>
            <person name="Lefebvre S.C."/>
            <person name="Maumus F."/>
            <person name="Mayer C."/>
            <person name="Miller J."/>
            <person name="Monier A."/>
            <person name="Salamov A."/>
            <person name="Young J."/>
            <person name="Aguilar M."/>
            <person name="Claverie J.M."/>
            <person name="Frickenhaus S."/>
            <person name="Gonzalez K."/>
            <person name="Herman E.K."/>
            <person name="Lin Y.C."/>
            <person name="Napier J."/>
            <person name="Ogata H."/>
            <person name="Sarno A.F."/>
            <person name="Shmutz J."/>
            <person name="Schroeder D."/>
            <person name="de Vargas C."/>
            <person name="Verret F."/>
            <person name="von Dassow P."/>
            <person name="Valentin K."/>
            <person name="Van de Peer Y."/>
            <person name="Wheeler G."/>
            <person name="Dacks J.B."/>
            <person name="Delwiche C.F."/>
            <person name="Dyhrman S.T."/>
            <person name="Glockner G."/>
            <person name="John U."/>
            <person name="Richards T."/>
            <person name="Worden A.Z."/>
            <person name="Zhang X."/>
            <person name="Grigoriev I.V."/>
            <person name="Allen A.E."/>
            <person name="Bidle K."/>
            <person name="Borodovsky M."/>
            <person name="Bowler C."/>
            <person name="Brownlee C."/>
            <person name="Cock J.M."/>
            <person name="Elias M."/>
            <person name="Gladyshev V.N."/>
            <person name="Groth M."/>
            <person name="Guda C."/>
            <person name="Hadaegh A."/>
            <person name="Iglesias-Rodriguez M.D."/>
            <person name="Jenkins J."/>
            <person name="Jones B.M."/>
            <person name="Lawson T."/>
            <person name="Leese F."/>
            <person name="Lindquist E."/>
            <person name="Lobanov A."/>
            <person name="Lomsadze A."/>
            <person name="Malik S.B."/>
            <person name="Marsh M.E."/>
            <person name="Mackinder L."/>
            <person name="Mock T."/>
            <person name="Mueller-Roeber B."/>
            <person name="Pagarete A."/>
            <person name="Parker M."/>
            <person name="Probert I."/>
            <person name="Quesneville H."/>
            <person name="Raines C."/>
            <person name="Rensing S.A."/>
            <person name="Riano-Pachon D.M."/>
            <person name="Richier S."/>
            <person name="Rokitta S."/>
            <person name="Shiraiwa Y."/>
            <person name="Soanes D.M."/>
            <person name="van der Giezen M."/>
            <person name="Wahlund T.M."/>
            <person name="Williams B."/>
            <person name="Wilson W."/>
            <person name="Wolfe G."/>
            <person name="Wurch L.L."/>
        </authorList>
    </citation>
    <scope>NUCLEOTIDE SEQUENCE</scope>
</reference>
<keyword evidence="3" id="KW-1185">Reference proteome</keyword>
<evidence type="ECO:0000256" key="1">
    <source>
        <dbReference type="SAM" id="MobiDB-lite"/>
    </source>
</evidence>